<keyword evidence="3" id="KW-1185">Reference proteome</keyword>
<dbReference type="InterPro" id="IPR019375">
    <property type="entry name" value="Ribosomal_bS1m"/>
</dbReference>
<reference evidence="2 3" key="1">
    <citation type="submission" date="2023-08" db="EMBL/GenBank/DDBJ databases">
        <title>A Necator americanus chromosomal reference genome.</title>
        <authorList>
            <person name="Ilik V."/>
            <person name="Petrzelkova K.J."/>
            <person name="Pardy F."/>
            <person name="Fuh T."/>
            <person name="Niatou-Singa F.S."/>
            <person name="Gouil Q."/>
            <person name="Baker L."/>
            <person name="Ritchie M.E."/>
            <person name="Jex A.R."/>
            <person name="Gazzola D."/>
            <person name="Li H."/>
            <person name="Toshio Fujiwara R."/>
            <person name="Zhan B."/>
            <person name="Aroian R.V."/>
            <person name="Pafco B."/>
            <person name="Schwarz E.M."/>
        </authorList>
    </citation>
    <scope>NUCLEOTIDE SEQUENCE [LARGE SCALE GENOMIC DNA]</scope>
    <source>
        <strain evidence="2 3">Aroian</strain>
        <tissue evidence="2">Whole animal</tissue>
    </source>
</reference>
<evidence type="ECO:0000313" key="2">
    <source>
        <dbReference type="EMBL" id="KAK6759853.1"/>
    </source>
</evidence>
<dbReference type="Pfam" id="PF10246">
    <property type="entry name" value="MRP-S35"/>
    <property type="match status" value="1"/>
</dbReference>
<feature type="region of interest" description="Disordered" evidence="1">
    <location>
        <begin position="159"/>
        <end position="184"/>
    </location>
</feature>
<dbReference type="PANTHER" id="PTHR13447:SF2">
    <property type="entry name" value="SMALL RIBOSOMAL SUBUNIT PROTEIN BS1M"/>
    <property type="match status" value="1"/>
</dbReference>
<proteinExistence type="predicted"/>
<organism evidence="2 3">
    <name type="scientific">Necator americanus</name>
    <name type="common">Human hookworm</name>
    <dbReference type="NCBI Taxonomy" id="51031"/>
    <lineage>
        <taxon>Eukaryota</taxon>
        <taxon>Metazoa</taxon>
        <taxon>Ecdysozoa</taxon>
        <taxon>Nematoda</taxon>
        <taxon>Chromadorea</taxon>
        <taxon>Rhabditida</taxon>
        <taxon>Rhabditina</taxon>
        <taxon>Rhabditomorpha</taxon>
        <taxon>Strongyloidea</taxon>
        <taxon>Ancylostomatidae</taxon>
        <taxon>Bunostominae</taxon>
        <taxon>Necator</taxon>
    </lineage>
</organism>
<comment type="caution">
    <text evidence="2">The sequence shown here is derived from an EMBL/GenBank/DDBJ whole genome shotgun (WGS) entry which is preliminary data.</text>
</comment>
<name>A0ABR1EB87_NECAM</name>
<sequence length="184" mass="20086">MREVARLLKHTTSIVRSATFRYCSVTKPVESETAASGSTDDLNEFVSSLGRDVTDANKGLSFSRMLRKSKFVQLGDFNGRLVTGRIVHRVQDDLYIDFGLKFNAVCKAPAVNSETYREGATVLLRLHDPELSERFLGSEHDMTLLEADATLIRLLHSPSGKGGMKARKSSPADAPAANAVPSTT</sequence>
<protein>
    <submittedName>
        <fullName evidence="2">Uncharacterized protein</fullName>
    </submittedName>
</protein>
<evidence type="ECO:0000313" key="3">
    <source>
        <dbReference type="Proteomes" id="UP001303046"/>
    </source>
</evidence>
<accession>A0ABR1EB87</accession>
<evidence type="ECO:0000256" key="1">
    <source>
        <dbReference type="SAM" id="MobiDB-lite"/>
    </source>
</evidence>
<gene>
    <name evidence="2" type="primary">Necator_chrX.g21590</name>
    <name evidence="2" type="ORF">RB195_021429</name>
</gene>
<dbReference type="Proteomes" id="UP001303046">
    <property type="component" value="Unassembled WGS sequence"/>
</dbReference>
<dbReference type="EMBL" id="JAVFWL010000006">
    <property type="protein sequence ID" value="KAK6759853.1"/>
    <property type="molecule type" value="Genomic_DNA"/>
</dbReference>
<dbReference type="PANTHER" id="PTHR13447">
    <property type="entry name" value="MITOCHONDRIAL 28S RIBOSOMAL PROTEIN S28"/>
    <property type="match status" value="1"/>
</dbReference>